<dbReference type="AlphaFoldDB" id="W7DE44"/>
<dbReference type="EMBL" id="AODL01000022">
    <property type="protein sequence ID" value="EUJ43583.1"/>
    <property type="molecule type" value="Genomic_DNA"/>
</dbReference>
<dbReference type="GO" id="GO:0005886">
    <property type="term" value="C:plasma membrane"/>
    <property type="evidence" value="ECO:0007669"/>
    <property type="project" value="UniProtKB-SubCell"/>
</dbReference>
<name>W7DE44_9LIST</name>
<evidence type="ECO:0000256" key="1">
    <source>
        <dbReference type="ARBA" id="ARBA00004651"/>
    </source>
</evidence>
<comment type="subcellular location">
    <subcellularLocation>
        <location evidence="1">Cell membrane</location>
        <topology evidence="1">Multi-pass membrane protein</topology>
    </subcellularLocation>
</comment>
<gene>
    <name evidence="9" type="ORF">PRIP_12424</name>
</gene>
<keyword evidence="4 7" id="KW-0812">Transmembrane</keyword>
<dbReference type="Pfam" id="PF02706">
    <property type="entry name" value="Wzz"/>
    <property type="match status" value="1"/>
</dbReference>
<comment type="caution">
    <text evidence="9">The sequence shown here is derived from an EMBL/GenBank/DDBJ whole genome shotgun (WGS) entry which is preliminary data.</text>
</comment>
<evidence type="ECO:0000259" key="8">
    <source>
        <dbReference type="Pfam" id="PF02706"/>
    </source>
</evidence>
<dbReference type="OrthoDB" id="2365115at2"/>
<dbReference type="InterPro" id="IPR003856">
    <property type="entry name" value="LPS_length_determ_N"/>
</dbReference>
<comment type="similarity">
    <text evidence="2">Belongs to the CpsC/CapA family.</text>
</comment>
<proteinExistence type="inferred from homology"/>
<evidence type="ECO:0000313" key="10">
    <source>
        <dbReference type="Proteomes" id="UP000019248"/>
    </source>
</evidence>
<dbReference type="PANTHER" id="PTHR32309:SF13">
    <property type="entry name" value="FERRIC ENTEROBACTIN TRANSPORT PROTEIN FEPE"/>
    <property type="match status" value="1"/>
</dbReference>
<dbReference type="InterPro" id="IPR050445">
    <property type="entry name" value="Bact_polysacc_biosynth/exp"/>
</dbReference>
<feature type="transmembrane region" description="Helical" evidence="7">
    <location>
        <begin position="175"/>
        <end position="200"/>
    </location>
</feature>
<organism evidence="9 10">
    <name type="scientific">Listeria riparia FSL S10-1204</name>
    <dbReference type="NCBI Taxonomy" id="1265816"/>
    <lineage>
        <taxon>Bacteria</taxon>
        <taxon>Bacillati</taxon>
        <taxon>Bacillota</taxon>
        <taxon>Bacilli</taxon>
        <taxon>Bacillales</taxon>
        <taxon>Listeriaceae</taxon>
        <taxon>Listeria</taxon>
    </lineage>
</organism>
<feature type="transmembrane region" description="Helical" evidence="7">
    <location>
        <begin position="20"/>
        <end position="41"/>
    </location>
</feature>
<dbReference type="RefSeq" id="WP_036101306.1">
    <property type="nucleotide sequence ID" value="NZ_AODL01000022.1"/>
</dbReference>
<reference evidence="9 10" key="1">
    <citation type="journal article" date="2014" name="Int. J. Syst. Evol. Microbiol.">
        <title>Listeria floridensis sp. nov., Listeria aquatica sp. nov., Listeria cornellensis sp. nov., Listeria riparia sp. nov. and Listeria grandensis sp. nov., from agricultural and natural environments.</title>
        <authorList>
            <person name="den Bakker H.C."/>
            <person name="Warchocki S."/>
            <person name="Wright E.M."/>
            <person name="Allred A.F."/>
            <person name="Ahlstrom C."/>
            <person name="Manuel C.S."/>
            <person name="Stasiewicz M.J."/>
            <person name="Burrell A."/>
            <person name="Roof S."/>
            <person name="Strawn L."/>
            <person name="Fortes E.D."/>
            <person name="Nightingale K.K."/>
            <person name="Kephart D."/>
            <person name="Wiedmann M."/>
        </authorList>
    </citation>
    <scope>NUCLEOTIDE SEQUENCE [LARGE SCALE GENOMIC DNA]</scope>
    <source>
        <strain evidence="9 10">FSL S10-1204</strain>
    </source>
</reference>
<dbReference type="PATRIC" id="fig|1265816.5.peg.2451"/>
<evidence type="ECO:0000256" key="6">
    <source>
        <dbReference type="ARBA" id="ARBA00023136"/>
    </source>
</evidence>
<dbReference type="Proteomes" id="UP000019248">
    <property type="component" value="Unassembled WGS sequence"/>
</dbReference>
<evidence type="ECO:0000256" key="3">
    <source>
        <dbReference type="ARBA" id="ARBA00022475"/>
    </source>
</evidence>
<sequence length="232" mass="26107">MNLKTMELGVVLKIIKTNIWWLIALPVAAMVLAFSISKYYIQPVYTSSAQIFITTNVEAEEGKTTVYSEQLKTNIQMANTFNTILKSSRTLEAVRDELQLSETNEELAKKISIQSDKDSLVFRVSVEDTSPNRAREIVNKITETYKDDLPKLVDNNKVIILEPANLPLEPTSPSIVLNTLIAFVLGMIANFILVSSIYLFRNHVENESDLTELSLKFVGDIPLIKEGGRNIR</sequence>
<keyword evidence="6 7" id="KW-0472">Membrane</keyword>
<evidence type="ECO:0000256" key="2">
    <source>
        <dbReference type="ARBA" id="ARBA00006683"/>
    </source>
</evidence>
<keyword evidence="10" id="KW-1185">Reference proteome</keyword>
<protein>
    <submittedName>
        <fullName evidence="9">Capsular polysaccharide biosynthesis protein</fullName>
    </submittedName>
</protein>
<evidence type="ECO:0000313" key="9">
    <source>
        <dbReference type="EMBL" id="EUJ43583.1"/>
    </source>
</evidence>
<keyword evidence="5 7" id="KW-1133">Transmembrane helix</keyword>
<keyword evidence="3" id="KW-1003">Cell membrane</keyword>
<dbReference type="GO" id="GO:0004713">
    <property type="term" value="F:protein tyrosine kinase activity"/>
    <property type="evidence" value="ECO:0007669"/>
    <property type="project" value="TreeGrafter"/>
</dbReference>
<dbReference type="PANTHER" id="PTHR32309">
    <property type="entry name" value="TYROSINE-PROTEIN KINASE"/>
    <property type="match status" value="1"/>
</dbReference>
<evidence type="ECO:0000256" key="5">
    <source>
        <dbReference type="ARBA" id="ARBA00022989"/>
    </source>
</evidence>
<evidence type="ECO:0000256" key="4">
    <source>
        <dbReference type="ARBA" id="ARBA00022692"/>
    </source>
</evidence>
<evidence type="ECO:0000256" key="7">
    <source>
        <dbReference type="SAM" id="Phobius"/>
    </source>
</evidence>
<feature type="domain" description="Polysaccharide chain length determinant N-terminal" evidence="8">
    <location>
        <begin position="5"/>
        <end position="98"/>
    </location>
</feature>
<accession>W7DE44</accession>